<keyword evidence="1" id="KW-0472">Membrane</keyword>
<accession>A0A0P7ZIN0</accession>
<comment type="caution">
    <text evidence="2">The sequence shown here is derived from an EMBL/GenBank/DDBJ whole genome shotgun (WGS) entry which is preliminary data.</text>
</comment>
<proteinExistence type="predicted"/>
<organism evidence="2 3">
    <name type="scientific">Phormidesmis priestleyi Ana</name>
    <dbReference type="NCBI Taxonomy" id="1666911"/>
    <lineage>
        <taxon>Bacteria</taxon>
        <taxon>Bacillati</taxon>
        <taxon>Cyanobacteriota</taxon>
        <taxon>Cyanophyceae</taxon>
        <taxon>Leptolyngbyales</taxon>
        <taxon>Leptolyngbyaceae</taxon>
        <taxon>Phormidesmis</taxon>
    </lineage>
</organism>
<evidence type="ECO:0000313" key="3">
    <source>
        <dbReference type="Proteomes" id="UP000050465"/>
    </source>
</evidence>
<dbReference type="Proteomes" id="UP000050465">
    <property type="component" value="Unassembled WGS sequence"/>
</dbReference>
<feature type="transmembrane region" description="Helical" evidence="1">
    <location>
        <begin position="68"/>
        <end position="85"/>
    </location>
</feature>
<gene>
    <name evidence="2" type="ORF">HLUCCA11_20850</name>
</gene>
<feature type="transmembrane region" description="Helical" evidence="1">
    <location>
        <begin position="7"/>
        <end position="24"/>
    </location>
</feature>
<feature type="transmembrane region" description="Helical" evidence="1">
    <location>
        <begin position="105"/>
        <end position="127"/>
    </location>
</feature>
<dbReference type="STRING" id="1666911.HLUCCA11_20850"/>
<dbReference type="EMBL" id="LJZR01000049">
    <property type="protein sequence ID" value="KPQ32669.1"/>
    <property type="molecule type" value="Genomic_DNA"/>
</dbReference>
<reference evidence="2 3" key="1">
    <citation type="submission" date="2015-09" db="EMBL/GenBank/DDBJ databases">
        <title>Identification and resolution of microdiversity through metagenomic sequencing of parallel consortia.</title>
        <authorList>
            <person name="Nelson W.C."/>
            <person name="Romine M.F."/>
            <person name="Lindemann S.R."/>
        </authorList>
    </citation>
    <scope>NUCLEOTIDE SEQUENCE [LARGE SCALE GENOMIC DNA]</scope>
    <source>
        <strain evidence="2">Ana</strain>
    </source>
</reference>
<keyword evidence="1" id="KW-1133">Transmembrane helix</keyword>
<sequence length="133" mass="14743">MNQARSFASLFIGFIVFGVVLWIARTVHQELNDVGFAQTVLIGTGGWATGWLVGFLLSPSTSQEIKKFSQAASTISAFIGGFVLAKLEPSLTPLFENGRLINEPIYGIRLLIFMICFAIAAINMYVYREGRRY</sequence>
<evidence type="ECO:0000313" key="2">
    <source>
        <dbReference type="EMBL" id="KPQ32669.1"/>
    </source>
</evidence>
<feature type="transmembrane region" description="Helical" evidence="1">
    <location>
        <begin position="36"/>
        <end position="56"/>
    </location>
</feature>
<protein>
    <submittedName>
        <fullName evidence="2">Uncharacterized protein</fullName>
    </submittedName>
</protein>
<dbReference type="AlphaFoldDB" id="A0A0P7ZIN0"/>
<name>A0A0P7ZIN0_9CYAN</name>
<keyword evidence="1" id="KW-0812">Transmembrane</keyword>
<evidence type="ECO:0000256" key="1">
    <source>
        <dbReference type="SAM" id="Phobius"/>
    </source>
</evidence>